<proteinExistence type="predicted"/>
<evidence type="ECO:0008006" key="3">
    <source>
        <dbReference type="Google" id="ProtNLM"/>
    </source>
</evidence>
<evidence type="ECO:0000313" key="2">
    <source>
        <dbReference type="EMBL" id="KKL94143.1"/>
    </source>
</evidence>
<gene>
    <name evidence="2" type="ORF">LCGC14_1867630</name>
</gene>
<dbReference type="AlphaFoldDB" id="A0A0F9G5Y5"/>
<feature type="compositionally biased region" description="Low complexity" evidence="1">
    <location>
        <begin position="274"/>
        <end position="291"/>
    </location>
</feature>
<dbReference type="EMBL" id="LAZR01019001">
    <property type="protein sequence ID" value="KKL94143.1"/>
    <property type="molecule type" value="Genomic_DNA"/>
</dbReference>
<dbReference type="Pfam" id="PF06314">
    <property type="entry name" value="ADC"/>
    <property type="match status" value="1"/>
</dbReference>
<dbReference type="Gene3D" id="2.40.400.10">
    <property type="entry name" value="Acetoacetate decarboxylase-like"/>
    <property type="match status" value="1"/>
</dbReference>
<dbReference type="InterPro" id="IPR023375">
    <property type="entry name" value="ADC_dom_sf"/>
</dbReference>
<dbReference type="InterPro" id="IPR010451">
    <property type="entry name" value="Acetoacetate_decarboxylase"/>
</dbReference>
<accession>A0A0F9G5Y5</accession>
<evidence type="ECO:0000256" key="1">
    <source>
        <dbReference type="SAM" id="MobiDB-lite"/>
    </source>
</evidence>
<organism evidence="2">
    <name type="scientific">marine sediment metagenome</name>
    <dbReference type="NCBI Taxonomy" id="412755"/>
    <lineage>
        <taxon>unclassified sequences</taxon>
        <taxon>metagenomes</taxon>
        <taxon>ecological metagenomes</taxon>
    </lineage>
</organism>
<dbReference type="SUPFAM" id="SSF160104">
    <property type="entry name" value="Acetoacetate decarboxylase-like"/>
    <property type="match status" value="1"/>
</dbReference>
<sequence>MPDLGRLKRDRLPHTLPVTAPLYPPPPWPLPGARILKLTFETDPEATLNWLPSSLARTSPAYAIVTVAHYPQSPIGPFSVATQYLGCRARLFIRAFALHAVTDKPRAVAALRELWGFPARLGRVRLSAGPRAVRARVTVDGRTVADLRLGRAQTCDPKLIRYDPMLHIRLVPSIQEGKRHSVLEIVQIDPDYRISEALRGRGELTYPEPGEDAPWHLLQPLNMISATYSVGYRAALGPLRYAVLRVRSDYAAPASPPARSHRSQPRQCAKTPELALGGLSARGLLSGGAPS</sequence>
<comment type="caution">
    <text evidence="2">The sequence shown here is derived from an EMBL/GenBank/DDBJ whole genome shotgun (WGS) entry which is preliminary data.</text>
</comment>
<reference evidence="2" key="1">
    <citation type="journal article" date="2015" name="Nature">
        <title>Complex archaea that bridge the gap between prokaryotes and eukaryotes.</title>
        <authorList>
            <person name="Spang A."/>
            <person name="Saw J.H."/>
            <person name="Jorgensen S.L."/>
            <person name="Zaremba-Niedzwiedzka K."/>
            <person name="Martijn J."/>
            <person name="Lind A.E."/>
            <person name="van Eijk R."/>
            <person name="Schleper C."/>
            <person name="Guy L."/>
            <person name="Ettema T.J."/>
        </authorList>
    </citation>
    <scope>NUCLEOTIDE SEQUENCE</scope>
</reference>
<name>A0A0F9G5Y5_9ZZZZ</name>
<feature type="region of interest" description="Disordered" evidence="1">
    <location>
        <begin position="253"/>
        <end position="291"/>
    </location>
</feature>
<protein>
    <recommendedName>
        <fullName evidence="3">Acetoacetate decarboxylase</fullName>
    </recommendedName>
</protein>
<dbReference type="GO" id="GO:0016829">
    <property type="term" value="F:lyase activity"/>
    <property type="evidence" value="ECO:0007669"/>
    <property type="project" value="InterPro"/>
</dbReference>